<comment type="similarity">
    <text evidence="1">Belongs to the UPF0065 (bug) family.</text>
</comment>
<dbReference type="Gene3D" id="3.40.190.10">
    <property type="entry name" value="Periplasmic binding protein-like II"/>
    <property type="match status" value="1"/>
</dbReference>
<dbReference type="EMBL" id="QYYD01000012">
    <property type="protein sequence ID" value="RJF74105.1"/>
    <property type="molecule type" value="Genomic_DNA"/>
</dbReference>
<dbReference type="OrthoDB" id="7253390at2"/>
<dbReference type="InterPro" id="IPR005064">
    <property type="entry name" value="BUG"/>
</dbReference>
<dbReference type="SUPFAM" id="SSF53850">
    <property type="entry name" value="Periplasmic binding protein-like II"/>
    <property type="match status" value="1"/>
</dbReference>
<dbReference type="PANTHER" id="PTHR42928">
    <property type="entry name" value="TRICARBOXYLATE-BINDING PROTEIN"/>
    <property type="match status" value="1"/>
</dbReference>
<evidence type="ECO:0000313" key="3">
    <source>
        <dbReference type="EMBL" id="RJF74105.1"/>
    </source>
</evidence>
<evidence type="ECO:0000313" key="4">
    <source>
        <dbReference type="Proteomes" id="UP000285523"/>
    </source>
</evidence>
<comment type="caution">
    <text evidence="3">The sequence shown here is derived from an EMBL/GenBank/DDBJ whole genome shotgun (WGS) entry which is preliminary data.</text>
</comment>
<evidence type="ECO:0000256" key="1">
    <source>
        <dbReference type="ARBA" id="ARBA00006987"/>
    </source>
</evidence>
<reference evidence="3 4" key="1">
    <citation type="submission" date="2018-09" db="EMBL/GenBank/DDBJ databases">
        <title>Draft genome sequence of Rhodopseudomonas palustris 2.1.18.</title>
        <authorList>
            <person name="Robertson S.L."/>
            <person name="Meyer T.E."/>
            <person name="Kyndt J.A."/>
        </authorList>
    </citation>
    <scope>NUCLEOTIDE SEQUENCE [LARGE SCALE GENOMIC DNA]</scope>
    <source>
        <strain evidence="3 4">2.1.18</strain>
    </source>
</reference>
<dbReference type="CDD" id="cd13578">
    <property type="entry name" value="PBP2_Bug27"/>
    <property type="match status" value="1"/>
</dbReference>
<accession>A0A418VDM8</accession>
<feature type="chain" id="PRO_5019460636" evidence="2">
    <location>
        <begin position="26"/>
        <end position="325"/>
    </location>
</feature>
<evidence type="ECO:0000256" key="2">
    <source>
        <dbReference type="SAM" id="SignalP"/>
    </source>
</evidence>
<dbReference type="RefSeq" id="WP_119857019.1">
    <property type="nucleotide sequence ID" value="NZ_QYYD01000012.1"/>
</dbReference>
<sequence>MPLTRRTLLASAAALASAPTWPAFAEVEWPTRLVRMISPYGAGGANDISLRIFNEFFERELKQQFIVENKPGAGTRIANEMVAKAAPDGSTFLYVAAPYATAEALFGKLNYDRKELTPVAMAVTAPIFLIINAKSEYKTLPELIAYGKAKKDGLTFASPGPGSQPHLAAELLFRTAGVKGLNIPFRGDSASYTELLAGRVDATFTAISSALPHIQAGNFRVLGVASAQRSTIYPDAPTLVELGFPQIVAAGWYGFMAPAATPAPIVARLQDTVLRALQDPTVKQKLLDQGLEASGRPGAEFATFIDEETSKWSKVIEEAGLKGQQ</sequence>
<dbReference type="InterPro" id="IPR006311">
    <property type="entry name" value="TAT_signal"/>
</dbReference>
<dbReference type="InterPro" id="IPR042100">
    <property type="entry name" value="Bug_dom1"/>
</dbReference>
<dbReference type="Proteomes" id="UP000285523">
    <property type="component" value="Unassembled WGS sequence"/>
</dbReference>
<dbReference type="Pfam" id="PF03401">
    <property type="entry name" value="TctC"/>
    <property type="match status" value="1"/>
</dbReference>
<name>A0A418VDM8_RHOPL</name>
<protein>
    <submittedName>
        <fullName evidence="3">Tripartite tricarboxylate transporter substrate binding protein</fullName>
    </submittedName>
</protein>
<feature type="signal peptide" evidence="2">
    <location>
        <begin position="1"/>
        <end position="25"/>
    </location>
</feature>
<gene>
    <name evidence="3" type="ORF">D4Q52_13140</name>
</gene>
<organism evidence="3 4">
    <name type="scientific">Rhodopseudomonas palustris</name>
    <dbReference type="NCBI Taxonomy" id="1076"/>
    <lineage>
        <taxon>Bacteria</taxon>
        <taxon>Pseudomonadati</taxon>
        <taxon>Pseudomonadota</taxon>
        <taxon>Alphaproteobacteria</taxon>
        <taxon>Hyphomicrobiales</taxon>
        <taxon>Nitrobacteraceae</taxon>
        <taxon>Rhodopseudomonas</taxon>
    </lineage>
</organism>
<proteinExistence type="inferred from homology"/>
<dbReference type="PROSITE" id="PS51318">
    <property type="entry name" value="TAT"/>
    <property type="match status" value="1"/>
</dbReference>
<dbReference type="AlphaFoldDB" id="A0A418VDM8"/>
<dbReference type="Gene3D" id="3.40.190.150">
    <property type="entry name" value="Bordetella uptake gene, domain 1"/>
    <property type="match status" value="1"/>
</dbReference>
<keyword evidence="2" id="KW-0732">Signal</keyword>
<dbReference type="PIRSF" id="PIRSF017082">
    <property type="entry name" value="YflP"/>
    <property type="match status" value="1"/>
</dbReference>
<dbReference type="PANTHER" id="PTHR42928:SF5">
    <property type="entry name" value="BLR1237 PROTEIN"/>
    <property type="match status" value="1"/>
</dbReference>